<evidence type="ECO:0000313" key="6">
    <source>
        <dbReference type="Proteomes" id="UP000288587"/>
    </source>
</evidence>
<comment type="catalytic activity">
    <reaction evidence="2">
        <text>2 GTP = 3',3'-c-di-GMP + 2 diphosphate</text>
        <dbReference type="Rhea" id="RHEA:24898"/>
        <dbReference type="ChEBI" id="CHEBI:33019"/>
        <dbReference type="ChEBI" id="CHEBI:37565"/>
        <dbReference type="ChEBI" id="CHEBI:58805"/>
        <dbReference type="EC" id="2.7.7.65"/>
    </reaction>
</comment>
<dbReference type="PROSITE" id="PS50887">
    <property type="entry name" value="GGDEF"/>
    <property type="match status" value="1"/>
</dbReference>
<feature type="transmembrane region" description="Helical" evidence="3">
    <location>
        <begin position="171"/>
        <end position="189"/>
    </location>
</feature>
<dbReference type="AlphaFoldDB" id="A0A437LLY4"/>
<dbReference type="InterPro" id="IPR000160">
    <property type="entry name" value="GGDEF_dom"/>
</dbReference>
<dbReference type="GO" id="GO:0005886">
    <property type="term" value="C:plasma membrane"/>
    <property type="evidence" value="ECO:0007669"/>
    <property type="project" value="TreeGrafter"/>
</dbReference>
<comment type="caution">
    <text evidence="5">The sequence shown here is derived from an EMBL/GenBank/DDBJ whole genome shotgun (WGS) entry which is preliminary data.</text>
</comment>
<dbReference type="GO" id="GO:1902201">
    <property type="term" value="P:negative regulation of bacterial-type flagellum-dependent cell motility"/>
    <property type="evidence" value="ECO:0007669"/>
    <property type="project" value="TreeGrafter"/>
</dbReference>
<dbReference type="PANTHER" id="PTHR45138">
    <property type="entry name" value="REGULATORY COMPONENTS OF SENSORY TRANSDUCTION SYSTEM"/>
    <property type="match status" value="1"/>
</dbReference>
<dbReference type="NCBIfam" id="TIGR00254">
    <property type="entry name" value="GGDEF"/>
    <property type="match status" value="1"/>
</dbReference>
<evidence type="ECO:0000256" key="1">
    <source>
        <dbReference type="ARBA" id="ARBA00012528"/>
    </source>
</evidence>
<reference evidence="5 6" key="1">
    <citation type="submission" date="2019-01" db="EMBL/GenBank/DDBJ databases">
        <authorList>
            <person name="Chen W.-M."/>
        </authorList>
    </citation>
    <scope>NUCLEOTIDE SEQUENCE [LARGE SCALE GENOMIC DNA]</scope>
    <source>
        <strain evidence="5 6">CCP-18</strain>
    </source>
</reference>
<dbReference type="Proteomes" id="UP000288587">
    <property type="component" value="Unassembled WGS sequence"/>
</dbReference>
<dbReference type="GO" id="GO:0043709">
    <property type="term" value="P:cell adhesion involved in single-species biofilm formation"/>
    <property type="evidence" value="ECO:0007669"/>
    <property type="project" value="TreeGrafter"/>
</dbReference>
<dbReference type="InterPro" id="IPR029787">
    <property type="entry name" value="Nucleotide_cyclase"/>
</dbReference>
<feature type="transmembrane region" description="Helical" evidence="3">
    <location>
        <begin position="195"/>
        <end position="214"/>
    </location>
</feature>
<proteinExistence type="predicted"/>
<gene>
    <name evidence="5" type="ORF">EOD73_09615</name>
</gene>
<keyword evidence="3" id="KW-0812">Transmembrane</keyword>
<name>A0A437LLY4_9BURK</name>
<keyword evidence="3" id="KW-0472">Membrane</keyword>
<feature type="transmembrane region" description="Helical" evidence="3">
    <location>
        <begin position="51"/>
        <end position="68"/>
    </location>
</feature>
<keyword evidence="3" id="KW-1133">Transmembrane helix</keyword>
<keyword evidence="6" id="KW-1185">Reference proteome</keyword>
<evidence type="ECO:0000313" key="5">
    <source>
        <dbReference type="EMBL" id="RVT86278.1"/>
    </source>
</evidence>
<evidence type="ECO:0000256" key="2">
    <source>
        <dbReference type="ARBA" id="ARBA00034247"/>
    </source>
</evidence>
<feature type="domain" description="GGDEF" evidence="4">
    <location>
        <begin position="264"/>
        <end position="397"/>
    </location>
</feature>
<dbReference type="InterPro" id="IPR043128">
    <property type="entry name" value="Rev_trsase/Diguanyl_cyclase"/>
</dbReference>
<dbReference type="EC" id="2.7.7.65" evidence="1"/>
<dbReference type="OrthoDB" id="9813903at2"/>
<feature type="transmembrane region" description="Helical" evidence="3">
    <location>
        <begin position="88"/>
        <end position="108"/>
    </location>
</feature>
<dbReference type="SUPFAM" id="SSF55073">
    <property type="entry name" value="Nucleotide cyclase"/>
    <property type="match status" value="1"/>
</dbReference>
<dbReference type="Pfam" id="PF00990">
    <property type="entry name" value="GGDEF"/>
    <property type="match status" value="1"/>
</dbReference>
<dbReference type="Gene3D" id="3.30.70.270">
    <property type="match status" value="1"/>
</dbReference>
<protein>
    <recommendedName>
        <fullName evidence="1">diguanylate cyclase</fullName>
        <ecNumber evidence="1">2.7.7.65</ecNumber>
    </recommendedName>
</protein>
<evidence type="ECO:0000256" key="3">
    <source>
        <dbReference type="SAM" id="Phobius"/>
    </source>
</evidence>
<dbReference type="CDD" id="cd01949">
    <property type="entry name" value="GGDEF"/>
    <property type="match status" value="1"/>
</dbReference>
<dbReference type="FunFam" id="3.30.70.270:FF:000001">
    <property type="entry name" value="Diguanylate cyclase domain protein"/>
    <property type="match status" value="1"/>
</dbReference>
<dbReference type="EMBL" id="SACM01000002">
    <property type="protein sequence ID" value="RVT86278.1"/>
    <property type="molecule type" value="Genomic_DNA"/>
</dbReference>
<dbReference type="PANTHER" id="PTHR45138:SF9">
    <property type="entry name" value="DIGUANYLATE CYCLASE DGCM-RELATED"/>
    <property type="match status" value="1"/>
</dbReference>
<dbReference type="SMART" id="SM00267">
    <property type="entry name" value="GGDEF"/>
    <property type="match status" value="1"/>
</dbReference>
<organism evidence="5 6">
    <name type="scientific">Inhella crocodyli</name>
    <dbReference type="NCBI Taxonomy" id="2499851"/>
    <lineage>
        <taxon>Bacteria</taxon>
        <taxon>Pseudomonadati</taxon>
        <taxon>Pseudomonadota</taxon>
        <taxon>Betaproteobacteria</taxon>
        <taxon>Burkholderiales</taxon>
        <taxon>Sphaerotilaceae</taxon>
        <taxon>Inhella</taxon>
    </lineage>
</organism>
<feature type="transmembrane region" description="Helical" evidence="3">
    <location>
        <begin position="120"/>
        <end position="141"/>
    </location>
</feature>
<dbReference type="RefSeq" id="WP_127682774.1">
    <property type="nucleotide sequence ID" value="NZ_SACM01000002.1"/>
</dbReference>
<accession>A0A437LLY4</accession>
<dbReference type="GO" id="GO:0052621">
    <property type="term" value="F:diguanylate cyclase activity"/>
    <property type="evidence" value="ECO:0007669"/>
    <property type="project" value="UniProtKB-EC"/>
</dbReference>
<dbReference type="InterPro" id="IPR050469">
    <property type="entry name" value="Diguanylate_Cyclase"/>
</dbReference>
<feature type="transmembrane region" description="Helical" evidence="3">
    <location>
        <begin position="147"/>
        <end position="164"/>
    </location>
</feature>
<sequence>MPTQDTLFPITEAQRTAYARQLRQGFGRLRFEPDLEAAFMADFDRGLDRRLAWLSLLITVVWLVFTALDPVRMQPDRLPPAQLGLWTELLLVRGVVAAVLLGATWRAWRHPLGAHRRRWVVATALVVTVGGAWGATCYLRLGGFQPLEILLLLVAGLFLPIGLTLRQTLPLAAVCLTGMSAVGVLQLEGAAQGRFLYLAGLMVLTALLAAFGAYHREYAQREQFLLRAELGWQAGHDALTGLCNRRLFDDRLQALVRQVQRDGLPLALVLADVDHFKRFNDVYGHPAGDAALQTVAEVLQAMASRPLDLVARLGGEEMAVVLHGASQADAMRLATQALAALRERGVPHAGSEQGWLGMSLGLAMAEPGDTPLALYQRADRALYQAKHSGRNRVIAAA</sequence>
<evidence type="ECO:0000259" key="4">
    <source>
        <dbReference type="PROSITE" id="PS50887"/>
    </source>
</evidence>